<keyword evidence="4" id="KW-1185">Reference proteome</keyword>
<dbReference type="RefSeq" id="WP_358137223.1">
    <property type="nucleotide sequence ID" value="NZ_JBFALK010000015.1"/>
</dbReference>
<dbReference type="SUPFAM" id="SSF51735">
    <property type="entry name" value="NAD(P)-binding Rossmann-fold domains"/>
    <property type="match status" value="1"/>
</dbReference>
<dbReference type="EMBL" id="JBFALK010000015">
    <property type="protein sequence ID" value="MEV0972038.1"/>
    <property type="molecule type" value="Genomic_DNA"/>
</dbReference>
<feature type="region of interest" description="Disordered" evidence="1">
    <location>
        <begin position="69"/>
        <end position="107"/>
    </location>
</feature>
<reference evidence="3 4" key="1">
    <citation type="submission" date="2024-06" db="EMBL/GenBank/DDBJ databases">
        <title>The Natural Products Discovery Center: Release of the First 8490 Sequenced Strains for Exploring Actinobacteria Biosynthetic Diversity.</title>
        <authorList>
            <person name="Kalkreuter E."/>
            <person name="Kautsar S.A."/>
            <person name="Yang D."/>
            <person name="Bader C.D."/>
            <person name="Teijaro C.N."/>
            <person name="Fluegel L."/>
            <person name="Davis C.M."/>
            <person name="Simpson J.R."/>
            <person name="Lauterbach L."/>
            <person name="Steele A.D."/>
            <person name="Gui C."/>
            <person name="Meng S."/>
            <person name="Li G."/>
            <person name="Viehrig K."/>
            <person name="Ye F."/>
            <person name="Su P."/>
            <person name="Kiefer A.F."/>
            <person name="Nichols A."/>
            <person name="Cepeda A.J."/>
            <person name="Yan W."/>
            <person name="Fan B."/>
            <person name="Jiang Y."/>
            <person name="Adhikari A."/>
            <person name="Zheng C.-J."/>
            <person name="Schuster L."/>
            <person name="Cowan T.M."/>
            <person name="Smanski M.J."/>
            <person name="Chevrette M.G."/>
            <person name="De Carvalho L.P.S."/>
            <person name="Shen B."/>
        </authorList>
    </citation>
    <scope>NUCLEOTIDE SEQUENCE [LARGE SCALE GENOMIC DNA]</scope>
    <source>
        <strain evidence="3 4">NPDC050100</strain>
    </source>
</reference>
<evidence type="ECO:0000259" key="2">
    <source>
        <dbReference type="Pfam" id="PF02826"/>
    </source>
</evidence>
<evidence type="ECO:0000313" key="4">
    <source>
        <dbReference type="Proteomes" id="UP001551675"/>
    </source>
</evidence>
<comment type="caution">
    <text evidence="3">The sequence shown here is derived from an EMBL/GenBank/DDBJ whole genome shotgun (WGS) entry which is preliminary data.</text>
</comment>
<dbReference type="Proteomes" id="UP001551675">
    <property type="component" value="Unassembled WGS sequence"/>
</dbReference>
<dbReference type="InterPro" id="IPR006140">
    <property type="entry name" value="D-isomer_DH_NAD-bd"/>
</dbReference>
<protein>
    <submittedName>
        <fullName evidence="3">NAD(P)-dependent oxidoreductase</fullName>
    </submittedName>
</protein>
<name>A0ABV3GK87_MICGL</name>
<evidence type="ECO:0000256" key="1">
    <source>
        <dbReference type="SAM" id="MobiDB-lite"/>
    </source>
</evidence>
<sequence>MEDTAIYQALTEGWIAGVGRDDLEEEPAKLRDRRPRNPLLRLPNVIVTPHAAYYSEEVITTVRRIAPEEASRAGPDRTTGVFPGQRRDGQFPSAGWPAPPRIGPDHA</sequence>
<dbReference type="Gene3D" id="3.40.50.720">
    <property type="entry name" value="NAD(P)-binding Rossmann-like Domain"/>
    <property type="match status" value="2"/>
</dbReference>
<dbReference type="InterPro" id="IPR036291">
    <property type="entry name" value="NAD(P)-bd_dom_sf"/>
</dbReference>
<feature type="domain" description="D-isomer specific 2-hydroxyacid dehydrogenase NAD-binding" evidence="2">
    <location>
        <begin position="3"/>
        <end position="52"/>
    </location>
</feature>
<dbReference type="Pfam" id="PF02826">
    <property type="entry name" value="2-Hacid_dh_C"/>
    <property type="match status" value="1"/>
</dbReference>
<gene>
    <name evidence="3" type="ORF">AB0I59_25830</name>
</gene>
<feature type="compositionally biased region" description="Pro residues" evidence="1">
    <location>
        <begin position="97"/>
        <end position="107"/>
    </location>
</feature>
<organism evidence="3 4">
    <name type="scientific">Microtetraspora glauca</name>
    <dbReference type="NCBI Taxonomy" id="1996"/>
    <lineage>
        <taxon>Bacteria</taxon>
        <taxon>Bacillati</taxon>
        <taxon>Actinomycetota</taxon>
        <taxon>Actinomycetes</taxon>
        <taxon>Streptosporangiales</taxon>
        <taxon>Streptosporangiaceae</taxon>
        <taxon>Microtetraspora</taxon>
    </lineage>
</organism>
<evidence type="ECO:0000313" key="3">
    <source>
        <dbReference type="EMBL" id="MEV0972038.1"/>
    </source>
</evidence>
<proteinExistence type="predicted"/>
<accession>A0ABV3GK87</accession>